<accession>A0A820JQ86</accession>
<dbReference type="EMBL" id="CAJOAX010056826">
    <property type="protein sequence ID" value="CAF4331082.1"/>
    <property type="molecule type" value="Genomic_DNA"/>
</dbReference>
<proteinExistence type="predicted"/>
<gene>
    <name evidence="1" type="ORF">OTI717_LOCUS42965</name>
</gene>
<sequence length="55" mass="6561">QMTTHKWDMKSNYMLTFTVCKYGLNPEQWDIIANDLAEDINITPQVNLFLTFRFC</sequence>
<name>A0A820JQ86_9BILA</name>
<comment type="caution">
    <text evidence="1">The sequence shown here is derived from an EMBL/GenBank/DDBJ whole genome shotgun (WGS) entry which is preliminary data.</text>
</comment>
<evidence type="ECO:0000313" key="1">
    <source>
        <dbReference type="EMBL" id="CAF4331082.1"/>
    </source>
</evidence>
<organism evidence="1 2">
    <name type="scientific">Rotaria sordida</name>
    <dbReference type="NCBI Taxonomy" id="392033"/>
    <lineage>
        <taxon>Eukaryota</taxon>
        <taxon>Metazoa</taxon>
        <taxon>Spiralia</taxon>
        <taxon>Gnathifera</taxon>
        <taxon>Rotifera</taxon>
        <taxon>Eurotatoria</taxon>
        <taxon>Bdelloidea</taxon>
        <taxon>Philodinida</taxon>
        <taxon>Philodinidae</taxon>
        <taxon>Rotaria</taxon>
    </lineage>
</organism>
<reference evidence="1" key="1">
    <citation type="submission" date="2021-02" db="EMBL/GenBank/DDBJ databases">
        <authorList>
            <person name="Nowell W R."/>
        </authorList>
    </citation>
    <scope>NUCLEOTIDE SEQUENCE</scope>
</reference>
<dbReference type="AlphaFoldDB" id="A0A820JQ86"/>
<evidence type="ECO:0000313" key="2">
    <source>
        <dbReference type="Proteomes" id="UP000663823"/>
    </source>
</evidence>
<protein>
    <submittedName>
        <fullName evidence="1">Uncharacterized protein</fullName>
    </submittedName>
</protein>
<feature type="non-terminal residue" evidence="1">
    <location>
        <position position="1"/>
    </location>
</feature>
<dbReference type="Proteomes" id="UP000663823">
    <property type="component" value="Unassembled WGS sequence"/>
</dbReference>